<keyword evidence="4" id="KW-1185">Reference proteome</keyword>
<dbReference type="EMBL" id="CP029288">
    <property type="protein sequence ID" value="AWR98104.1"/>
    <property type="molecule type" value="Genomic_DNA"/>
</dbReference>
<dbReference type="NCBIfam" id="TIGR01884">
    <property type="entry name" value="cas_HTH"/>
    <property type="match status" value="1"/>
</dbReference>
<dbReference type="Pfam" id="PF24409">
    <property type="entry name" value="wHTH-PRTase_assc"/>
    <property type="match status" value="1"/>
</dbReference>
<evidence type="ECO:0000259" key="2">
    <source>
        <dbReference type="Pfam" id="PF24409"/>
    </source>
</evidence>
<dbReference type="InterPro" id="IPR054588">
    <property type="entry name" value="Csa3_N"/>
</dbReference>
<feature type="domain" description="PRTase associated wHTH" evidence="2">
    <location>
        <begin position="144"/>
        <end position="200"/>
    </location>
</feature>
<dbReference type="AlphaFoldDB" id="A0A2U9IQ52"/>
<dbReference type="Proteomes" id="UP000248410">
    <property type="component" value="Chromosome"/>
</dbReference>
<dbReference type="InterPro" id="IPR057055">
    <property type="entry name" value="wHTH-PRTase_assoc"/>
</dbReference>
<dbReference type="GeneID" id="36838611"/>
<dbReference type="SUPFAM" id="SSF52980">
    <property type="entry name" value="Restriction endonuclease-like"/>
    <property type="match status" value="1"/>
</dbReference>
<evidence type="ECO:0000259" key="1">
    <source>
        <dbReference type="Pfam" id="PF22662"/>
    </source>
</evidence>
<name>A0A2U9IQ52_9CREN</name>
<dbReference type="OrthoDB" id="97174at2157"/>
<organism evidence="3 4">
    <name type="scientific">Acidianus sulfidivorans JP7</name>
    <dbReference type="NCBI Taxonomy" id="619593"/>
    <lineage>
        <taxon>Archaea</taxon>
        <taxon>Thermoproteota</taxon>
        <taxon>Thermoprotei</taxon>
        <taxon>Sulfolobales</taxon>
        <taxon>Sulfolobaceae</taxon>
        <taxon>Acidianus</taxon>
    </lineage>
</organism>
<sequence length="203" mass="22703">MILILTLGFDEKFQYRSLMRQGKNVEKVIIVGGFKEEKAKKALESLESFLKTVAIPHETVEVDLRDFGNIVEKVGKVILSNAGKDIMVNLSGGMRLMILAVFSAFLLTGIDATVEIETEDLTKVYYFKISDVTLPSLSLTKDHLTILKAIKEGYSSANTISKETKIPLTTTWRRINELKKEGLIDESNKLTTKGELLLKIYGT</sequence>
<evidence type="ECO:0000313" key="4">
    <source>
        <dbReference type="Proteomes" id="UP000248410"/>
    </source>
</evidence>
<dbReference type="InterPro" id="IPR010163">
    <property type="entry name" value="Csa3"/>
</dbReference>
<reference evidence="3 4" key="1">
    <citation type="submission" date="2018-05" db="EMBL/GenBank/DDBJ databases">
        <title>Complete Genome Sequences of Extremely Thermoacidophilic, Metal-Mobilizing Type-Strain Members of the Archaeal Family Sulfolobaceae: Acidianus brierleyi DSM-1651T, Acidianus sulfidivorans DSM-18786T, Metallosphaera hakonensis DSM-7519T, and Metallosphaera prunae DSM-10039T.</title>
        <authorList>
            <person name="Counts J.A."/>
            <person name="Kelly R.M."/>
        </authorList>
    </citation>
    <scope>NUCLEOTIDE SEQUENCE [LARGE SCALE GENOMIC DNA]</scope>
    <source>
        <strain evidence="3 4">JP7</strain>
    </source>
</reference>
<dbReference type="Gene3D" id="3.40.50.11700">
    <property type="match status" value="1"/>
</dbReference>
<dbReference type="RefSeq" id="WP_110380994.1">
    <property type="nucleotide sequence ID" value="NZ_CP029288.2"/>
</dbReference>
<proteinExistence type="predicted"/>
<dbReference type="Pfam" id="PF22662">
    <property type="entry name" value="Csa3_N"/>
    <property type="match status" value="1"/>
</dbReference>
<dbReference type="Gene3D" id="1.10.10.10">
    <property type="entry name" value="Winged helix-like DNA-binding domain superfamily/Winged helix DNA-binding domain"/>
    <property type="match status" value="1"/>
</dbReference>
<gene>
    <name evidence="3" type="ORF">DFR86_11540</name>
</gene>
<accession>A0A2U9IQ52</accession>
<protein>
    <submittedName>
        <fullName evidence="3">CRISPR locus-related DNA-binding protein</fullName>
    </submittedName>
</protein>
<dbReference type="GO" id="GO:0003677">
    <property type="term" value="F:DNA binding"/>
    <property type="evidence" value="ECO:0007669"/>
    <property type="project" value="UniProtKB-KW"/>
</dbReference>
<keyword evidence="3" id="KW-0238">DNA-binding</keyword>
<feature type="domain" description="Csa3 N-terminal" evidence="1">
    <location>
        <begin position="2"/>
        <end position="117"/>
    </location>
</feature>
<evidence type="ECO:0000313" key="3">
    <source>
        <dbReference type="EMBL" id="AWR98104.1"/>
    </source>
</evidence>
<dbReference type="InterPro" id="IPR036388">
    <property type="entry name" value="WH-like_DNA-bd_sf"/>
</dbReference>
<dbReference type="InterPro" id="IPR011335">
    <property type="entry name" value="Restrct_endonuc-II-like"/>
</dbReference>
<dbReference type="KEGG" id="asul:DFR86_11540"/>